<dbReference type="PANTHER" id="PTHR46847">
    <property type="entry name" value="D-ALLOSE-BINDING PERIPLASMIC PROTEIN-RELATED"/>
    <property type="match status" value="1"/>
</dbReference>
<dbReference type="Pfam" id="PF13407">
    <property type="entry name" value="Peripla_BP_4"/>
    <property type="match status" value="1"/>
</dbReference>
<dbReference type="PANTHER" id="PTHR46847:SF1">
    <property type="entry name" value="D-ALLOSE-BINDING PERIPLASMIC PROTEIN-RELATED"/>
    <property type="match status" value="1"/>
</dbReference>
<dbReference type="EMBL" id="WQPS01000012">
    <property type="protein sequence ID" value="MBT9809880.1"/>
    <property type="molecule type" value="Genomic_DNA"/>
</dbReference>
<feature type="signal peptide" evidence="4">
    <location>
        <begin position="1"/>
        <end position="24"/>
    </location>
</feature>
<dbReference type="AlphaFoldDB" id="A0AA41FE45"/>
<comment type="similarity">
    <text evidence="2">Belongs to the bacterial solute-binding protein 2 family.</text>
</comment>
<dbReference type="PROSITE" id="PS51257">
    <property type="entry name" value="PROKAR_LIPOPROTEIN"/>
    <property type="match status" value="1"/>
</dbReference>
<dbReference type="InterPro" id="IPR025997">
    <property type="entry name" value="SBP_2_dom"/>
</dbReference>
<gene>
    <name evidence="6" type="ORF">GPL26_09535</name>
</gene>
<evidence type="ECO:0000256" key="1">
    <source>
        <dbReference type="ARBA" id="ARBA00004196"/>
    </source>
</evidence>
<dbReference type="GO" id="GO:0030246">
    <property type="term" value="F:carbohydrate binding"/>
    <property type="evidence" value="ECO:0007669"/>
    <property type="project" value="UniProtKB-ARBA"/>
</dbReference>
<evidence type="ECO:0000256" key="2">
    <source>
        <dbReference type="ARBA" id="ARBA00007639"/>
    </source>
</evidence>
<dbReference type="RefSeq" id="WP_117450814.1">
    <property type="nucleotide sequence ID" value="NZ_CABJDD010000003.1"/>
</dbReference>
<proteinExistence type="inferred from homology"/>
<evidence type="ECO:0000256" key="3">
    <source>
        <dbReference type="ARBA" id="ARBA00022729"/>
    </source>
</evidence>
<comment type="caution">
    <text evidence="6">The sequence shown here is derived from an EMBL/GenBank/DDBJ whole genome shotgun (WGS) entry which is preliminary data.</text>
</comment>
<dbReference type="Gene3D" id="3.40.50.2300">
    <property type="match status" value="2"/>
</dbReference>
<feature type="domain" description="Periplasmic binding protein" evidence="5">
    <location>
        <begin position="57"/>
        <end position="316"/>
    </location>
</feature>
<dbReference type="InterPro" id="IPR028082">
    <property type="entry name" value="Peripla_BP_I"/>
</dbReference>
<dbReference type="Proteomes" id="UP000708338">
    <property type="component" value="Unassembled WGS sequence"/>
</dbReference>
<dbReference type="GO" id="GO:0030313">
    <property type="term" value="C:cell envelope"/>
    <property type="evidence" value="ECO:0007669"/>
    <property type="project" value="UniProtKB-SubCell"/>
</dbReference>
<evidence type="ECO:0000259" key="5">
    <source>
        <dbReference type="Pfam" id="PF13407"/>
    </source>
</evidence>
<dbReference type="SUPFAM" id="SSF53822">
    <property type="entry name" value="Periplasmic binding protein-like I"/>
    <property type="match status" value="1"/>
</dbReference>
<keyword evidence="3 4" id="KW-0732">Signal</keyword>
<feature type="chain" id="PRO_5041364328" evidence="4">
    <location>
        <begin position="25"/>
        <end position="349"/>
    </location>
</feature>
<protein>
    <submittedName>
        <fullName evidence="6">Substrate-binding domain-containing protein</fullName>
    </submittedName>
</protein>
<evidence type="ECO:0000313" key="6">
    <source>
        <dbReference type="EMBL" id="MBT9809880.1"/>
    </source>
</evidence>
<accession>A0AA41FE45</accession>
<organism evidence="6 7">
    <name type="scientific">Enterocloster citroniae</name>
    <dbReference type="NCBI Taxonomy" id="358743"/>
    <lineage>
        <taxon>Bacteria</taxon>
        <taxon>Bacillati</taxon>
        <taxon>Bacillota</taxon>
        <taxon>Clostridia</taxon>
        <taxon>Lachnospirales</taxon>
        <taxon>Lachnospiraceae</taxon>
        <taxon>Enterocloster</taxon>
    </lineage>
</organism>
<sequence length="349" mass="37480">MKRFQLGVLLTGLTLGGILLSGCAKETGAETNTQKTEATGVETGNTSEDGTGKIKVFVTAKNMADPFHSWLCNSTTKALEEKYQDVEYKVVDLMADPANTQSIFDQCEVEGYNALILDKVSNSQDTDQWAQAFKEKGISVVITNNCDIKDGVSSSSGASHYLLGHAAGEAAAAGLPQNAKCLAILSTPGDSASEDRWKGYQDALKEAGRDDVEILDVKNNETWAKEKAMKIMEDWLQIYPEIDAVLAMNDGMALGCVEACKADGKDVQTMQFYGIDGLADSCMSIADGEMTASVLQDAADMGANAARLAVDMAEGKITEPEEYLIQPIIVDSENVSDIIEMHKANGFIQ</sequence>
<name>A0AA41FE45_9FIRM</name>
<evidence type="ECO:0000256" key="4">
    <source>
        <dbReference type="SAM" id="SignalP"/>
    </source>
</evidence>
<evidence type="ECO:0000313" key="7">
    <source>
        <dbReference type="Proteomes" id="UP000708338"/>
    </source>
</evidence>
<dbReference type="CDD" id="cd01536">
    <property type="entry name" value="PBP1_ABC_sugar_binding-like"/>
    <property type="match status" value="1"/>
</dbReference>
<comment type="subcellular location">
    <subcellularLocation>
        <location evidence="1">Cell envelope</location>
    </subcellularLocation>
</comment>
<reference evidence="6" key="1">
    <citation type="journal article" date="2021" name="Gut Microbes">
        <title>A synthetic consortium of 100 gut commensals modulates the composition and function in a colon model of the microbiome of elderly subjects.</title>
        <authorList>
            <person name="Perez M."/>
            <person name="Ntemiri A."/>
            <person name="Tan H."/>
            <person name="Harris H.M.B."/>
            <person name="Roager H.M."/>
            <person name="Ribiere C."/>
            <person name="O'Toole P.W."/>
        </authorList>
    </citation>
    <scope>NUCLEOTIDE SEQUENCE</scope>
    <source>
        <strain evidence="6">MCC335</strain>
    </source>
</reference>